<dbReference type="SUPFAM" id="SSF48403">
    <property type="entry name" value="Ankyrin repeat"/>
    <property type="match status" value="1"/>
</dbReference>
<feature type="region of interest" description="Disordered" evidence="6">
    <location>
        <begin position="1256"/>
        <end position="1279"/>
    </location>
</feature>
<dbReference type="InterPro" id="IPR002110">
    <property type="entry name" value="Ankyrin_rpt"/>
</dbReference>
<dbReference type="SMART" id="SM00248">
    <property type="entry name" value="ANK"/>
    <property type="match status" value="7"/>
</dbReference>
<evidence type="ECO:0000256" key="5">
    <source>
        <dbReference type="PROSITE-ProRule" id="PRU00023"/>
    </source>
</evidence>
<feature type="compositionally biased region" description="Acidic residues" evidence="6">
    <location>
        <begin position="205"/>
        <end position="216"/>
    </location>
</feature>
<evidence type="ECO:0000256" key="2">
    <source>
        <dbReference type="ARBA" id="ARBA00022692"/>
    </source>
</evidence>
<feature type="region of interest" description="Disordered" evidence="6">
    <location>
        <begin position="1355"/>
        <end position="1382"/>
    </location>
</feature>
<evidence type="ECO:0000256" key="3">
    <source>
        <dbReference type="ARBA" id="ARBA00022989"/>
    </source>
</evidence>
<feature type="compositionally biased region" description="Polar residues" evidence="6">
    <location>
        <begin position="1259"/>
        <end position="1279"/>
    </location>
</feature>
<feature type="repeat" description="ANK" evidence="5">
    <location>
        <begin position="262"/>
        <end position="298"/>
    </location>
</feature>
<evidence type="ECO:0000313" key="9">
    <source>
        <dbReference type="Proteomes" id="UP000050795"/>
    </source>
</evidence>
<dbReference type="InterPro" id="IPR036770">
    <property type="entry name" value="Ankyrin_rpt-contain_sf"/>
</dbReference>
<organism evidence="9 10">
    <name type="scientific">Trichobilharzia regenti</name>
    <name type="common">Nasal bird schistosome</name>
    <dbReference type="NCBI Taxonomy" id="157069"/>
    <lineage>
        <taxon>Eukaryota</taxon>
        <taxon>Metazoa</taxon>
        <taxon>Spiralia</taxon>
        <taxon>Lophotrochozoa</taxon>
        <taxon>Platyhelminthes</taxon>
        <taxon>Trematoda</taxon>
        <taxon>Digenea</taxon>
        <taxon>Strigeidida</taxon>
        <taxon>Schistosomatoidea</taxon>
        <taxon>Schistosomatidae</taxon>
        <taxon>Trichobilharzia</taxon>
    </lineage>
</organism>
<dbReference type="InterPro" id="IPR005821">
    <property type="entry name" value="Ion_trans_dom"/>
</dbReference>
<feature type="repeat" description="ANK" evidence="5">
    <location>
        <begin position="127"/>
        <end position="153"/>
    </location>
</feature>
<evidence type="ECO:0000256" key="7">
    <source>
        <dbReference type="SAM" id="Phobius"/>
    </source>
</evidence>
<dbReference type="Gene3D" id="1.25.40.20">
    <property type="entry name" value="Ankyrin repeat-containing domain"/>
    <property type="match status" value="2"/>
</dbReference>
<accession>A0AA85JP64</accession>
<feature type="region of interest" description="Disordered" evidence="6">
    <location>
        <begin position="205"/>
        <end position="233"/>
    </location>
</feature>
<keyword evidence="4 7" id="KW-0472">Membrane</keyword>
<feature type="transmembrane region" description="Helical" evidence="7">
    <location>
        <begin position="891"/>
        <end position="913"/>
    </location>
</feature>
<dbReference type="InterPro" id="IPR050927">
    <property type="entry name" value="TRPM"/>
</dbReference>
<feature type="transmembrane region" description="Helical" evidence="7">
    <location>
        <begin position="933"/>
        <end position="951"/>
    </location>
</feature>
<dbReference type="WBParaSite" id="TREG1_48350.1">
    <property type="protein sequence ID" value="TREG1_48350.1"/>
    <property type="gene ID" value="TREG1_48350"/>
</dbReference>
<keyword evidence="5" id="KW-0040">ANK repeat</keyword>
<evidence type="ECO:0000256" key="4">
    <source>
        <dbReference type="ARBA" id="ARBA00023136"/>
    </source>
</evidence>
<comment type="subcellular location">
    <subcellularLocation>
        <location evidence="1">Membrane</location>
        <topology evidence="1">Multi-pass membrane protein</topology>
    </subcellularLocation>
</comment>
<feature type="compositionally biased region" description="Polar residues" evidence="6">
    <location>
        <begin position="1367"/>
        <end position="1382"/>
    </location>
</feature>
<keyword evidence="2 7" id="KW-0812">Transmembrane</keyword>
<dbReference type="PANTHER" id="PTHR13800:SF1">
    <property type="entry name" value="TRANSIENT RECEPTOR POTENTIAL CATION CHANNEL TRPM"/>
    <property type="match status" value="1"/>
</dbReference>
<dbReference type="Pfam" id="PF00023">
    <property type="entry name" value="Ank"/>
    <property type="match status" value="1"/>
</dbReference>
<dbReference type="Pfam" id="PF13637">
    <property type="entry name" value="Ank_4"/>
    <property type="match status" value="1"/>
</dbReference>
<feature type="transmembrane region" description="Helical" evidence="7">
    <location>
        <begin position="679"/>
        <end position="705"/>
    </location>
</feature>
<keyword evidence="9" id="KW-1185">Reference proteome</keyword>
<dbReference type="Pfam" id="PF00520">
    <property type="entry name" value="Ion_trans"/>
    <property type="match status" value="1"/>
</dbReference>
<dbReference type="Pfam" id="PF12796">
    <property type="entry name" value="Ank_2"/>
    <property type="match status" value="1"/>
</dbReference>
<dbReference type="PANTHER" id="PTHR13800">
    <property type="entry name" value="TRANSIENT RECEPTOR POTENTIAL CATION CHANNEL, SUBFAMILY M, MEMBER 6"/>
    <property type="match status" value="1"/>
</dbReference>
<feature type="transmembrane region" description="Helical" evidence="7">
    <location>
        <begin position="1072"/>
        <end position="1094"/>
    </location>
</feature>
<feature type="compositionally biased region" description="Basic and acidic residues" evidence="6">
    <location>
        <begin position="1355"/>
        <end position="1366"/>
    </location>
</feature>
<dbReference type="PROSITE" id="PS50088">
    <property type="entry name" value="ANK_REPEAT"/>
    <property type="match status" value="3"/>
</dbReference>
<evidence type="ECO:0000256" key="6">
    <source>
        <dbReference type="SAM" id="MobiDB-lite"/>
    </source>
</evidence>
<feature type="transmembrane region" description="Helical" evidence="7">
    <location>
        <begin position="972"/>
        <end position="994"/>
    </location>
</feature>
<protein>
    <recommendedName>
        <fullName evidence="8">Ion transport domain-containing protein</fullName>
    </recommendedName>
</protein>
<feature type="transmembrane region" description="Helical" evidence="7">
    <location>
        <begin position="827"/>
        <end position="847"/>
    </location>
</feature>
<evidence type="ECO:0000313" key="10">
    <source>
        <dbReference type="WBParaSite" id="TREG1_48350.1"/>
    </source>
</evidence>
<dbReference type="Proteomes" id="UP000050795">
    <property type="component" value="Unassembled WGS sequence"/>
</dbReference>
<evidence type="ECO:0000256" key="1">
    <source>
        <dbReference type="ARBA" id="ARBA00004141"/>
    </source>
</evidence>
<proteinExistence type="predicted"/>
<reference evidence="10" key="2">
    <citation type="submission" date="2023-11" db="UniProtKB">
        <authorList>
            <consortium name="WormBaseParasite"/>
        </authorList>
    </citation>
    <scope>IDENTIFICATION</scope>
</reference>
<evidence type="ECO:0000259" key="8">
    <source>
        <dbReference type="Pfam" id="PF00520"/>
    </source>
</evidence>
<dbReference type="PROSITE" id="PS50297">
    <property type="entry name" value="ANK_REP_REGION"/>
    <property type="match status" value="2"/>
</dbReference>
<dbReference type="GO" id="GO:0005886">
    <property type="term" value="C:plasma membrane"/>
    <property type="evidence" value="ECO:0007669"/>
    <property type="project" value="TreeGrafter"/>
</dbReference>
<sequence>MASTTSDLTPSEGKRLVAAKIASAVSGGGSPVRVINAFLQVQDYQGLDRYLSKHKIPTDILTTSLQTACMRSDSEAVGTFSKHGANVNYVDQFGTTLLHYAMRGGGDENVIKALVAHGLDYESWRSEGMPLLHWACSNGLINLVEYLIEKGTSSLQEADENGRLPIHVASVFGQPVILSYLIRAQSTRLHPVSVPAQFLSALNDDNECSEDEDDEKDISNIGGKQKENRSHSKLLAMKRKGSTDFNKSMMKTVAAANYLDMNHWTPLHHASCEDAVNYYHDCLKILLDNGADPMLPTSQGKTALDLAYAAGRSQILVDVLPKRQLIALLMLIDDIVPLNVRKRLNEEEKQKERSGLGNIAACEPYMAMSVKRELSPGLSSEMRKRSRKGYSFIRRMADKMDTSDGNQGQLKSFGKSYKADCTNVISIWRKILLNDNVELLTTLRDSLVWRQNKSNTPTSATDFSRINESLAMPADQISLDDFESAQQISLKQMYELFSDCYENGTGVFTHVQAEFHETLKAHDFRTVLQSMTGLLTFNSLSTDKIVILRPMHRSLLFLAIICGRFRVVEQLLRMRQFDILPATVLVTLILRRLHKQPGFPQQMLSELSTFADRLESIAVDVLNLVFLKDNTPEKMICRSMLRAPLRTFGGISLIDLCAKAKCTSVLSLSCCQRLLDERWHGVLICLPIWMRWTCKFFPVAGIFYFEYKRNKERRRAALLRSMAANSALGGKLPCNLLNDSMAHKDGISSSVNIISKAFPATPQLINHPMNPKKSKSQKTQNALPIFSIQAPEPEVSIYDRMSNQFGWSSSPRWHFVTGVYSSPTMKFCLHSLFHLLFLLLFSFVCVYDLKFPLNRMELISLSYVLGYAFEEMRQIVLEASRDGFGDYFRDGWNWIDLFAIGLTFIGFCIRMNVVNKYASLFDEAHDPVLYLTRNLYMLGLNLFYMRTLYITSISPIIGPRLKMMADMLRKDLIPLLLVFAIFIFSFGVWFQGLIFPNSFFETPEQRRQPYLMNSTEYSRQRDMQRLGIAKSFTGLFRRAFYSIFEVSIVLEEETCEDNKYCGSVNGFHTVTFFVLVLYVGIVNIILINLLIALFSNTVSRIDQKSTAHWLAGRYKMVKEYSERTMLPPPFNTLCIIYELLRCFYIGTGQCICADLKNSHKRNKTLLKMESNGETDGQENDSPEEENSNAKKLLTRQNHLIKIKQQNNRRIKKLMGESDDCVKSYKQEIDGVLKFILIQSFALQNNRHALGTGISFRGPYTSQTPNSSDPAAHSETMQARHNQIDSRLERIESILERLIDCVNQIKVNETSSCETPNVRSPIPVRMPSVKLAYAPSDSSVKAVKIPTSKELFQQVRDEMETRNETDKSVNTGRPPSIKIQNSP</sequence>
<feature type="domain" description="Ion transport" evidence="8">
    <location>
        <begin position="832"/>
        <end position="1105"/>
    </location>
</feature>
<name>A0AA85JP64_TRIRE</name>
<reference evidence="9" key="1">
    <citation type="submission" date="2022-06" db="EMBL/GenBank/DDBJ databases">
        <authorList>
            <person name="Berger JAMES D."/>
            <person name="Berger JAMES D."/>
        </authorList>
    </citation>
    <scope>NUCLEOTIDE SEQUENCE [LARGE SCALE GENOMIC DNA]</scope>
</reference>
<dbReference type="GO" id="GO:0005261">
    <property type="term" value="F:monoatomic cation channel activity"/>
    <property type="evidence" value="ECO:0007669"/>
    <property type="project" value="TreeGrafter"/>
</dbReference>
<dbReference type="GO" id="GO:0030001">
    <property type="term" value="P:metal ion transport"/>
    <property type="evidence" value="ECO:0007669"/>
    <property type="project" value="TreeGrafter"/>
</dbReference>
<feature type="repeat" description="ANK" evidence="5">
    <location>
        <begin position="93"/>
        <end position="126"/>
    </location>
</feature>
<keyword evidence="3 7" id="KW-1133">Transmembrane helix</keyword>